<evidence type="ECO:0000256" key="1">
    <source>
        <dbReference type="ARBA" id="ARBA00006484"/>
    </source>
</evidence>
<dbReference type="InterPro" id="IPR051911">
    <property type="entry name" value="SDR_oxidoreductase"/>
</dbReference>
<dbReference type="InterPro" id="IPR020904">
    <property type="entry name" value="Sc_DH/Rdtase_CS"/>
</dbReference>
<evidence type="ECO:0000256" key="3">
    <source>
        <dbReference type="RuleBase" id="RU000363"/>
    </source>
</evidence>
<reference evidence="4 5" key="1">
    <citation type="submission" date="2019-03" db="EMBL/GenBank/DDBJ databases">
        <title>Genomic Encyclopedia of Type Strains, Phase III (KMG-III): the genomes of soil and plant-associated and newly described type strains.</title>
        <authorList>
            <person name="Whitman W."/>
        </authorList>
    </citation>
    <scope>NUCLEOTIDE SEQUENCE [LARGE SCALE GENOMIC DNA]</scope>
    <source>
        <strain evidence="4 5">VKM Ac-2575</strain>
    </source>
</reference>
<dbReference type="EMBL" id="SOCE01000001">
    <property type="protein sequence ID" value="TDU87225.1"/>
    <property type="molecule type" value="Genomic_DNA"/>
</dbReference>
<comment type="caution">
    <text evidence="4">The sequence shown here is derived from an EMBL/GenBank/DDBJ whole genome shotgun (WGS) entry which is preliminary data.</text>
</comment>
<dbReference type="InterPro" id="IPR002347">
    <property type="entry name" value="SDR_fam"/>
</dbReference>
<dbReference type="PRINTS" id="PR00081">
    <property type="entry name" value="GDHRDH"/>
</dbReference>
<comment type="similarity">
    <text evidence="1 3">Belongs to the short-chain dehydrogenases/reductases (SDR) family.</text>
</comment>
<dbReference type="InterPro" id="IPR036291">
    <property type="entry name" value="NAD(P)-bd_dom_sf"/>
</dbReference>
<sequence length="272" mass="29170">MSVWFVTGASRGFGAGVVAEVLARGNQVVAAARRPEEIERTDRLLPVPLDVTDEAQARAAVETAVREFGRIDVVVNNAGRGLLGAVEEASDSAARAVFDTNVFGVLNVQRAVLPVLRAQRSGRLIQLSSVGGFTGTPGWGLYSATKFAVEGFSEALHGELEPLGIHVTIVEPGLFRTDFLDESSLHQAGEIADYADTVGTMRQSLADWNHAQPGDPVKAARAIVDLAELPDPPLRLQLGGDSVARVEAKLDQVRTELERWRKVSLSTDHDDA</sequence>
<dbReference type="PROSITE" id="PS00061">
    <property type="entry name" value="ADH_SHORT"/>
    <property type="match status" value="1"/>
</dbReference>
<dbReference type="PRINTS" id="PR00080">
    <property type="entry name" value="SDRFAMILY"/>
</dbReference>
<dbReference type="CDD" id="cd05374">
    <property type="entry name" value="17beta-HSD-like_SDR_c"/>
    <property type="match status" value="1"/>
</dbReference>
<dbReference type="OrthoDB" id="9792003at2"/>
<dbReference type="RefSeq" id="WP_133977026.1">
    <property type="nucleotide sequence ID" value="NZ_SOCE01000001.1"/>
</dbReference>
<dbReference type="NCBIfam" id="NF004824">
    <property type="entry name" value="PRK06180.1"/>
    <property type="match status" value="1"/>
</dbReference>
<dbReference type="PANTHER" id="PTHR43976">
    <property type="entry name" value="SHORT CHAIN DEHYDROGENASE"/>
    <property type="match status" value="1"/>
</dbReference>
<evidence type="ECO:0000256" key="2">
    <source>
        <dbReference type="ARBA" id="ARBA00023002"/>
    </source>
</evidence>
<dbReference type="PANTHER" id="PTHR43976:SF16">
    <property type="entry name" value="SHORT-CHAIN DEHYDROGENASE_REDUCTASE FAMILY PROTEIN"/>
    <property type="match status" value="1"/>
</dbReference>
<organism evidence="4 5">
    <name type="scientific">Kribbella voronezhensis</name>
    <dbReference type="NCBI Taxonomy" id="2512212"/>
    <lineage>
        <taxon>Bacteria</taxon>
        <taxon>Bacillati</taxon>
        <taxon>Actinomycetota</taxon>
        <taxon>Actinomycetes</taxon>
        <taxon>Propionibacteriales</taxon>
        <taxon>Kribbellaceae</taxon>
        <taxon>Kribbella</taxon>
    </lineage>
</organism>
<accession>A0A4R7T6A5</accession>
<dbReference type="Gene3D" id="3.40.50.720">
    <property type="entry name" value="NAD(P)-binding Rossmann-like Domain"/>
    <property type="match status" value="1"/>
</dbReference>
<evidence type="ECO:0000313" key="4">
    <source>
        <dbReference type="EMBL" id="TDU87225.1"/>
    </source>
</evidence>
<dbReference type="GO" id="GO:0016491">
    <property type="term" value="F:oxidoreductase activity"/>
    <property type="evidence" value="ECO:0007669"/>
    <property type="project" value="UniProtKB-KW"/>
</dbReference>
<keyword evidence="2" id="KW-0560">Oxidoreductase</keyword>
<dbReference type="SUPFAM" id="SSF51735">
    <property type="entry name" value="NAD(P)-binding Rossmann-fold domains"/>
    <property type="match status" value="1"/>
</dbReference>
<dbReference type="AlphaFoldDB" id="A0A4R7T6A5"/>
<dbReference type="Proteomes" id="UP000295151">
    <property type="component" value="Unassembled WGS sequence"/>
</dbReference>
<proteinExistence type="inferred from homology"/>
<dbReference type="Pfam" id="PF00106">
    <property type="entry name" value="adh_short"/>
    <property type="match status" value="1"/>
</dbReference>
<gene>
    <name evidence="4" type="ORF">EV138_0743</name>
</gene>
<keyword evidence="5" id="KW-1185">Reference proteome</keyword>
<evidence type="ECO:0000313" key="5">
    <source>
        <dbReference type="Proteomes" id="UP000295151"/>
    </source>
</evidence>
<name>A0A4R7T6A5_9ACTN</name>
<protein>
    <submittedName>
        <fullName evidence="4">NADP-dependent 3-hydroxy acid dehydrogenase YdfG</fullName>
    </submittedName>
</protein>